<gene>
    <name evidence="1" type="ORF">M5G27_09030</name>
</gene>
<name>A0A9X4C0C7_9PSED</name>
<keyword evidence="2" id="KW-1185">Reference proteome</keyword>
<organism evidence="1 2">
    <name type="scientific">Pseudomonas shahriarae</name>
    <dbReference type="NCBI Taxonomy" id="2745512"/>
    <lineage>
        <taxon>Bacteria</taxon>
        <taxon>Pseudomonadati</taxon>
        <taxon>Pseudomonadota</taxon>
        <taxon>Gammaproteobacteria</taxon>
        <taxon>Pseudomonadales</taxon>
        <taxon>Pseudomonadaceae</taxon>
        <taxon>Pseudomonas</taxon>
    </lineage>
</organism>
<dbReference type="Proteomes" id="UP001148185">
    <property type="component" value="Unassembled WGS sequence"/>
</dbReference>
<comment type="caution">
    <text evidence="1">The sequence shown here is derived from an EMBL/GenBank/DDBJ whole genome shotgun (WGS) entry which is preliminary data.</text>
</comment>
<reference evidence="1 2" key="1">
    <citation type="submission" date="2022-05" db="EMBL/GenBank/DDBJ databases">
        <title>Novel Pseudomonas spp. Isolated from a Rainbow Trout Aquaculture Facility.</title>
        <authorList>
            <person name="Testerman T."/>
            <person name="Graf J."/>
        </authorList>
    </citation>
    <scope>NUCLEOTIDE SEQUENCE [LARGE SCALE GENOMIC DNA]</scope>
    <source>
        <strain evidence="1 2">ID1042</strain>
    </source>
</reference>
<proteinExistence type="predicted"/>
<evidence type="ECO:0000313" key="1">
    <source>
        <dbReference type="EMBL" id="MDD1007619.1"/>
    </source>
</evidence>
<dbReference type="RefSeq" id="WP_273876304.1">
    <property type="nucleotide sequence ID" value="NZ_JAMDHA010000009.1"/>
</dbReference>
<dbReference type="AlphaFoldDB" id="A0A9X4C0C7"/>
<sequence length="107" mass="12468">MYPTTPDGRYFVVKERLWRCSNPSLDPQQRQHLVDDLMTARREVKAAKSLDDLQELKTARAHVQAAKVALGERGPVWWEDGSADYNRYKVNNTPYAEWYQTLKPQSD</sequence>
<evidence type="ECO:0000313" key="2">
    <source>
        <dbReference type="Proteomes" id="UP001148185"/>
    </source>
</evidence>
<dbReference type="EMBL" id="JAMDHA010000009">
    <property type="protein sequence ID" value="MDD1007619.1"/>
    <property type="molecule type" value="Genomic_DNA"/>
</dbReference>
<protein>
    <submittedName>
        <fullName evidence="1">Uncharacterized protein</fullName>
    </submittedName>
</protein>
<accession>A0A9X4C0C7</accession>